<name>A0A9P6C0D2_9AGAR</name>
<accession>A0A9P6C0D2</accession>
<dbReference type="Proteomes" id="UP000807342">
    <property type="component" value="Unassembled WGS sequence"/>
</dbReference>
<evidence type="ECO:0000313" key="1">
    <source>
        <dbReference type="EMBL" id="KAF9444489.1"/>
    </source>
</evidence>
<reference evidence="1" key="1">
    <citation type="submission" date="2020-11" db="EMBL/GenBank/DDBJ databases">
        <authorList>
            <consortium name="DOE Joint Genome Institute"/>
            <person name="Ahrendt S."/>
            <person name="Riley R."/>
            <person name="Andreopoulos W."/>
            <person name="Labutti K."/>
            <person name="Pangilinan J."/>
            <person name="Ruiz-Duenas F.J."/>
            <person name="Barrasa J.M."/>
            <person name="Sanchez-Garcia M."/>
            <person name="Camarero S."/>
            <person name="Miyauchi S."/>
            <person name="Serrano A."/>
            <person name="Linde D."/>
            <person name="Babiker R."/>
            <person name="Drula E."/>
            <person name="Ayuso-Fernandez I."/>
            <person name="Pacheco R."/>
            <person name="Padilla G."/>
            <person name="Ferreira P."/>
            <person name="Barriuso J."/>
            <person name="Kellner H."/>
            <person name="Castanera R."/>
            <person name="Alfaro M."/>
            <person name="Ramirez L."/>
            <person name="Pisabarro A.G."/>
            <person name="Kuo A."/>
            <person name="Tritt A."/>
            <person name="Lipzen A."/>
            <person name="He G."/>
            <person name="Yan M."/>
            <person name="Ng V."/>
            <person name="Cullen D."/>
            <person name="Martin F."/>
            <person name="Rosso M.-N."/>
            <person name="Henrissat B."/>
            <person name="Hibbett D."/>
            <person name="Martinez A.T."/>
            <person name="Grigoriev I.V."/>
        </authorList>
    </citation>
    <scope>NUCLEOTIDE SEQUENCE</scope>
    <source>
        <strain evidence="1">MF-IS2</strain>
    </source>
</reference>
<gene>
    <name evidence="1" type="ORF">P691DRAFT_786646</name>
</gene>
<dbReference type="EMBL" id="MU151372">
    <property type="protein sequence ID" value="KAF9444489.1"/>
    <property type="molecule type" value="Genomic_DNA"/>
</dbReference>
<organism evidence="1 2">
    <name type="scientific">Macrolepiota fuliginosa MF-IS2</name>
    <dbReference type="NCBI Taxonomy" id="1400762"/>
    <lineage>
        <taxon>Eukaryota</taxon>
        <taxon>Fungi</taxon>
        <taxon>Dikarya</taxon>
        <taxon>Basidiomycota</taxon>
        <taxon>Agaricomycotina</taxon>
        <taxon>Agaricomycetes</taxon>
        <taxon>Agaricomycetidae</taxon>
        <taxon>Agaricales</taxon>
        <taxon>Agaricineae</taxon>
        <taxon>Agaricaceae</taxon>
        <taxon>Macrolepiota</taxon>
    </lineage>
</organism>
<protein>
    <submittedName>
        <fullName evidence="1">Uncharacterized protein</fullName>
    </submittedName>
</protein>
<comment type="caution">
    <text evidence="1">The sequence shown here is derived from an EMBL/GenBank/DDBJ whole genome shotgun (WGS) entry which is preliminary data.</text>
</comment>
<proteinExistence type="predicted"/>
<sequence length="278" mass="30778">MSSSPTTLEPIIDLQHFPGNILEPKATLARDSFVHNAKDNGDYLFHYSSRWSVVTSPTKEFNVYAVDLYPHSSRKVIVAKIRVRHLTDGGALGMYLVRMGYAIDIGYTVAIKSLLVLQLQALYLRNKKGEFSKTLLFAAEGVLIPNAISHLRPLFPIDPHSDEPVLPSSQLKYWYLLPSKLTPVTLLSAMLQASTYTISPTCVIIGTDTSALKVAFQLEPIIWIVRLVTTSKAHPKPGVLTLFTVLQVLRPYSCFTNSTKPSGRPRAGAIFGLRSPNL</sequence>
<dbReference type="AlphaFoldDB" id="A0A9P6C0D2"/>
<keyword evidence="2" id="KW-1185">Reference proteome</keyword>
<evidence type="ECO:0000313" key="2">
    <source>
        <dbReference type="Proteomes" id="UP000807342"/>
    </source>
</evidence>